<dbReference type="STRING" id="225324.SAMN02745126_02979"/>
<dbReference type="GO" id="GO:0052689">
    <property type="term" value="F:carboxylic ester hydrolase activity"/>
    <property type="evidence" value="ECO:0007669"/>
    <property type="project" value="UniProtKB-ARBA"/>
</dbReference>
<dbReference type="InterPro" id="IPR029058">
    <property type="entry name" value="AB_hydrolase_fold"/>
</dbReference>
<reference evidence="5" key="1">
    <citation type="submission" date="2017-02" db="EMBL/GenBank/DDBJ databases">
        <authorList>
            <person name="Varghese N."/>
            <person name="Submissions S."/>
        </authorList>
    </citation>
    <scope>NUCLEOTIDE SEQUENCE [LARGE SCALE GENOMIC DNA]</scope>
    <source>
        <strain evidence="5">ATCC 27094</strain>
    </source>
</reference>
<evidence type="ECO:0000313" key="5">
    <source>
        <dbReference type="Proteomes" id="UP000190092"/>
    </source>
</evidence>
<dbReference type="InterPro" id="IPR050261">
    <property type="entry name" value="FrsA_esterase"/>
</dbReference>
<keyword evidence="1 4" id="KW-0378">Hydrolase</keyword>
<dbReference type="InterPro" id="IPR002925">
    <property type="entry name" value="Dienelactn_hydro"/>
</dbReference>
<dbReference type="OrthoDB" id="9771666at2"/>
<proteinExistence type="predicted"/>
<evidence type="ECO:0000256" key="1">
    <source>
        <dbReference type="ARBA" id="ARBA00022801"/>
    </source>
</evidence>
<dbReference type="PANTHER" id="PTHR22946">
    <property type="entry name" value="DIENELACTONE HYDROLASE DOMAIN-CONTAINING PROTEIN-RELATED"/>
    <property type="match status" value="1"/>
</dbReference>
<gene>
    <name evidence="4" type="ORF">SAMN02745126_02979</name>
</gene>
<name>A0A1T4PRF7_9HYPH</name>
<keyword evidence="5" id="KW-1185">Reference proteome</keyword>
<evidence type="ECO:0000313" key="4">
    <source>
        <dbReference type="EMBL" id="SJZ94135.1"/>
    </source>
</evidence>
<dbReference type="Pfam" id="PF01738">
    <property type="entry name" value="DLH"/>
    <property type="match status" value="1"/>
</dbReference>
<feature type="domain" description="Dienelactone hydrolase" evidence="3">
    <location>
        <begin position="124"/>
        <end position="287"/>
    </location>
</feature>
<sequence length="290" mass="31965">MRPLRVLCILVLATLSVAAAAQERVRFPSLDGKNGEQPTELDGYLFRPERGDDPFPMVIFQHGCGGLFSTTTHRITSRERDWADRFNSRGIGVLMVDSFTPRGSTGMCSHSSFKEWIYLRRPADAYGALVYLQKQPFVARDRIALMGWSNGGGSVLYAVGRRSLGRPADFGGPDFQAAIAFYPGSCSEKRLGADWSTSIPLLILVGEADVWTPAEPCRQVAEQAVARGAPVEFHAYPGAYHDFDWPGMKRHEVPAFTTRDGVVPIEGEDPAARADAIRRVDAFLADHLLH</sequence>
<dbReference type="Proteomes" id="UP000190092">
    <property type="component" value="Unassembled WGS sequence"/>
</dbReference>
<dbReference type="EMBL" id="FUWJ01000002">
    <property type="protein sequence ID" value="SJZ94135.1"/>
    <property type="molecule type" value="Genomic_DNA"/>
</dbReference>
<dbReference type="PANTHER" id="PTHR22946:SF9">
    <property type="entry name" value="POLYKETIDE TRANSFERASE AF380"/>
    <property type="match status" value="1"/>
</dbReference>
<dbReference type="AlphaFoldDB" id="A0A1T4PRF7"/>
<feature type="signal peptide" evidence="2">
    <location>
        <begin position="1"/>
        <end position="21"/>
    </location>
</feature>
<dbReference type="SUPFAM" id="SSF53474">
    <property type="entry name" value="alpha/beta-Hydrolases"/>
    <property type="match status" value="1"/>
</dbReference>
<dbReference type="Gene3D" id="3.40.50.1820">
    <property type="entry name" value="alpha/beta hydrolase"/>
    <property type="match status" value="1"/>
</dbReference>
<accession>A0A1T4PRF7</accession>
<protein>
    <submittedName>
        <fullName evidence="4">Dienelactone hydrolase</fullName>
    </submittedName>
</protein>
<evidence type="ECO:0000259" key="3">
    <source>
        <dbReference type="Pfam" id="PF01738"/>
    </source>
</evidence>
<feature type="chain" id="PRO_5013024305" evidence="2">
    <location>
        <begin position="22"/>
        <end position="290"/>
    </location>
</feature>
<keyword evidence="2" id="KW-0732">Signal</keyword>
<evidence type="ECO:0000256" key="2">
    <source>
        <dbReference type="SAM" id="SignalP"/>
    </source>
</evidence>
<organism evidence="4 5">
    <name type="scientific">Enhydrobacter aerosaccus</name>
    <dbReference type="NCBI Taxonomy" id="225324"/>
    <lineage>
        <taxon>Bacteria</taxon>
        <taxon>Pseudomonadati</taxon>
        <taxon>Pseudomonadota</taxon>
        <taxon>Alphaproteobacteria</taxon>
        <taxon>Hyphomicrobiales</taxon>
        <taxon>Enhydrobacter</taxon>
    </lineage>
</organism>